<sequence>MSDDHVLVRTGGLVEPGPTVEGELFRDVDLNVIDEVAVPDRLEQPVGETERQDVLRRFLAEEVIDSIDLFFVEGLVQASVQVDCALQIGSERLLHDDARSLDQVCGGERIHYGQCSSRRNRQVVQPLGVASEFDLGLGYRGTQRRRPGFLRDIRQPRCELPPLFVADFTTGVRIDRFASEGAKFVGGHLLERGTHHANVRCQLGQRQVHHPGQQFPLGQISGRPEQDDDLGWKFGVDACRKSGHARKYWHRSGSSARRIMSSQRSDEITSGTHHHAFEFEPLRHLVQDVAQPGCDVAWIAVAFDVRRYDV</sequence>
<organism evidence="1">
    <name type="scientific">freshwater metagenome</name>
    <dbReference type="NCBI Taxonomy" id="449393"/>
    <lineage>
        <taxon>unclassified sequences</taxon>
        <taxon>metagenomes</taxon>
        <taxon>ecological metagenomes</taxon>
    </lineage>
</organism>
<gene>
    <name evidence="1" type="ORF">UFOPK3472_04185</name>
</gene>
<evidence type="ECO:0000313" key="1">
    <source>
        <dbReference type="EMBL" id="CAB4932763.1"/>
    </source>
</evidence>
<proteinExistence type="predicted"/>
<dbReference type="AlphaFoldDB" id="A0A6J7INB9"/>
<dbReference type="EMBL" id="CAFBLX010000497">
    <property type="protein sequence ID" value="CAB4932763.1"/>
    <property type="molecule type" value="Genomic_DNA"/>
</dbReference>
<accession>A0A6J7INB9</accession>
<name>A0A6J7INB9_9ZZZZ</name>
<reference evidence="1" key="1">
    <citation type="submission" date="2020-05" db="EMBL/GenBank/DDBJ databases">
        <authorList>
            <person name="Chiriac C."/>
            <person name="Salcher M."/>
            <person name="Ghai R."/>
            <person name="Kavagutti S V."/>
        </authorList>
    </citation>
    <scope>NUCLEOTIDE SEQUENCE</scope>
</reference>
<protein>
    <submittedName>
        <fullName evidence="1">Unannotated protein</fullName>
    </submittedName>
</protein>